<dbReference type="PANTHER" id="PTHR31409:SF0">
    <property type="entry name" value="WASH COMPLEX SUBUNIT 4"/>
    <property type="match status" value="1"/>
</dbReference>
<accession>A0A3P7WKY6</accession>
<dbReference type="Pfam" id="PF14744">
    <property type="entry name" value="WASH-7_mid"/>
    <property type="match status" value="3"/>
</dbReference>
<reference evidence="4 5" key="1">
    <citation type="submission" date="2018-11" db="EMBL/GenBank/DDBJ databases">
        <authorList>
            <consortium name="Pathogen Informatics"/>
        </authorList>
    </citation>
    <scope>NUCLEOTIDE SEQUENCE [LARGE SCALE GENOMIC DNA]</scope>
</reference>
<dbReference type="GO" id="GO:0016197">
    <property type="term" value="P:endosomal transport"/>
    <property type="evidence" value="ECO:0007669"/>
    <property type="project" value="TreeGrafter"/>
</dbReference>
<gene>
    <name evidence="4" type="ORF">HPBE_LOCUS4571</name>
</gene>
<dbReference type="PANTHER" id="PTHR31409">
    <property type="entry name" value="WASH COMPLEX SUBUNIT 4"/>
    <property type="match status" value="1"/>
</dbReference>
<feature type="domain" description="WASH complex subunit 7 central" evidence="1">
    <location>
        <begin position="801"/>
        <end position="843"/>
    </location>
</feature>
<dbReference type="WBParaSite" id="HPBE_0000457001-mRNA-1">
    <property type="protein sequence ID" value="HPBE_0000457001-mRNA-1"/>
    <property type="gene ID" value="HPBE_0000457001"/>
</dbReference>
<dbReference type="Proteomes" id="UP000050761">
    <property type="component" value="Unassembled WGS sequence"/>
</dbReference>
<dbReference type="EMBL" id="UZAH01025331">
    <property type="protein sequence ID" value="VDO61671.1"/>
    <property type="molecule type" value="Genomic_DNA"/>
</dbReference>
<dbReference type="AlphaFoldDB" id="A0A3P7WKY6"/>
<dbReference type="InterPro" id="IPR028283">
    <property type="entry name" value="WASH-7_C"/>
</dbReference>
<dbReference type="GO" id="GO:0007032">
    <property type="term" value="P:endosome organization"/>
    <property type="evidence" value="ECO:0007669"/>
    <property type="project" value="TreeGrafter"/>
</dbReference>
<reference evidence="6" key="2">
    <citation type="submission" date="2019-09" db="UniProtKB">
        <authorList>
            <consortium name="WormBaseParasite"/>
        </authorList>
    </citation>
    <scope>IDENTIFICATION</scope>
</reference>
<feature type="domain" description="WASH complex subunit 7 central" evidence="1">
    <location>
        <begin position="862"/>
        <end position="962"/>
    </location>
</feature>
<dbReference type="GO" id="GO:0071203">
    <property type="term" value="C:WASH complex"/>
    <property type="evidence" value="ECO:0007669"/>
    <property type="project" value="InterPro"/>
</dbReference>
<sequence>MWITLCTPFSKAFSCIPRRHSLESLDLCAARQVDSLAQSACPVVDGCTTVLGEILNEIAEIRVEATEKFFPSLLLYESHESDSVDQCRPIRDMCEFLPLLQDLSRFLARTSLVFRNLLFQIRGFHGLKTEDLPAASERKLLRTWFGLGELLAIFLQVDKIIESRPAIRNDWSSYSRAMSTAQHNPAQFGAETEDIHKLITTIATIDAQIMAGNGLRNCYEQSYGALDEDKQFAARMRASIIEMYNQWERAADCDMPDKYRLMVIVTLFAFFQLHFAADDIKLGKLIWKSHKKIAAFHLVGDILWIPCEFLMREVPAIVNMVDKKSVQLIRHLRETMMVEQSDGMLEEAISYIASAEEWQEKMRAEVRRQEPRDAAASLVVAELMLRGARIADVMCSLLRIVLNSHLGPVRMSKAKAYMMFNVIENIKAISKTFSDSRRMLLECCQMACLQWRCHSLAIIDRARVSARESGDEHRAAAFQIAIQCLLGSESRCRLCVCGVALEIAQYREAMRRSDATQLDALLSRLDTFCKIDTIIARVADCSFLHFHRDLMAIYWDTALSRLPTRDSITHFVMAVSDCIRFVKKSSRSGQVQRFRDEMVELMKKVLLATEFVSCYLQKTFYDLTSVTLHDRHAYSRMAMLAEQRYGLSLIDGMLPNCTTGQSLDVVKVMRSLGQFVANFNYCLNQQDFLFFIDGHNVVEDHYRDLSVIGVVALKRWQQFEAPKHFWRLHHFHQHCQGLARSFQMVTNFEEDPGVCTRCIATRLRPAHTVFSRLLSIDYRKGPTLWFPHLLTDSMRFTRYPFVFIEKMSPNRTLRVLTAEHMADSMRTHGLGVLNTSVNVTYQLRYPEFALGQRWSEPIPGHFQFLRCKFGIFNQFLRDEHIHAQLQKDIRYFQENSESLRKLFPPKRAEQFNRAFSQLSIQHGDTTYMDRFRMLITQMGNALGFVRSMSSGAAAVASQMKDYDTIEDDIAVSDADGDSPLKTAKELLQELREQSNRNRDFTKMLIEVFQRAFLDDSKYSHLLDFYVAAPALMVNYVEHMLVCRDRLKKRAQLHKEITFTDDGFIMGLAYILTVLNLWPQFTALNWFRSVMKKCAADHELLTEEMKSSKDARNVHLKAARLKAYEKEFKLLSFTFQSARVFFSVDEDNE</sequence>
<evidence type="ECO:0000313" key="6">
    <source>
        <dbReference type="WBParaSite" id="HPBE_0000457001-mRNA-1"/>
    </source>
</evidence>
<dbReference type="InterPro" id="IPR028282">
    <property type="entry name" value="WASH-7_central"/>
</dbReference>
<protein>
    <submittedName>
        <fullName evidence="6">WASH-7_N domain-containing protein</fullName>
    </submittedName>
</protein>
<keyword evidence="5" id="KW-1185">Reference proteome</keyword>
<evidence type="ECO:0000313" key="5">
    <source>
        <dbReference type="Proteomes" id="UP000050761"/>
    </source>
</evidence>
<feature type="domain" description="WASH complex subunit 7 C-terminal" evidence="3">
    <location>
        <begin position="984"/>
        <end position="1141"/>
    </location>
</feature>
<feature type="domain" description="WASH complex subunit 7 central" evidence="1">
    <location>
        <begin position="597"/>
        <end position="688"/>
    </location>
</feature>
<feature type="domain" description="WASH complex subunit 4 N-terminal" evidence="2">
    <location>
        <begin position="34"/>
        <end position="542"/>
    </location>
</feature>
<proteinExistence type="predicted"/>
<dbReference type="InterPro" id="IPR028191">
    <property type="entry name" value="WASH-4_N"/>
</dbReference>
<evidence type="ECO:0000259" key="2">
    <source>
        <dbReference type="Pfam" id="PF14745"/>
    </source>
</evidence>
<name>A0A3P7WKY6_HELPZ</name>
<evidence type="ECO:0000259" key="3">
    <source>
        <dbReference type="Pfam" id="PF14746"/>
    </source>
</evidence>
<dbReference type="Pfam" id="PF14746">
    <property type="entry name" value="WASH-7_C"/>
    <property type="match status" value="1"/>
</dbReference>
<dbReference type="Pfam" id="PF14745">
    <property type="entry name" value="WASH-4_N"/>
    <property type="match status" value="1"/>
</dbReference>
<dbReference type="OrthoDB" id="10261210at2759"/>
<evidence type="ECO:0000259" key="1">
    <source>
        <dbReference type="Pfam" id="PF14744"/>
    </source>
</evidence>
<organism evidence="4">
    <name type="scientific">Heligmosomoides polygyrus</name>
    <name type="common">Parasitic roundworm</name>
    <dbReference type="NCBI Taxonomy" id="6339"/>
    <lineage>
        <taxon>Eukaryota</taxon>
        <taxon>Metazoa</taxon>
        <taxon>Ecdysozoa</taxon>
        <taxon>Nematoda</taxon>
        <taxon>Chromadorea</taxon>
        <taxon>Rhabditida</taxon>
        <taxon>Rhabditina</taxon>
        <taxon>Rhabditomorpha</taxon>
        <taxon>Strongyloidea</taxon>
        <taxon>Heligmosomidae</taxon>
        <taxon>Heligmosomoides</taxon>
    </lineage>
</organism>
<dbReference type="InterPro" id="IPR027307">
    <property type="entry name" value="WASH7"/>
</dbReference>
<dbReference type="GO" id="GO:0005768">
    <property type="term" value="C:endosome"/>
    <property type="evidence" value="ECO:0007669"/>
    <property type="project" value="TreeGrafter"/>
</dbReference>
<evidence type="ECO:0000313" key="4">
    <source>
        <dbReference type="EMBL" id="VDO61671.1"/>
    </source>
</evidence>